<evidence type="ECO:0000313" key="2">
    <source>
        <dbReference type="EMBL" id="NIE45656.1"/>
    </source>
</evidence>
<reference evidence="2" key="1">
    <citation type="submission" date="2020-03" db="EMBL/GenBank/DDBJ databases">
        <title>A transcriptome and proteome of the tick Rhipicephalus microplus shaped by the genetic composition of its hosts and developmental stage.</title>
        <authorList>
            <person name="Garcia G.R."/>
            <person name="Ribeiro J.M.C."/>
            <person name="Maruyama S.R."/>
            <person name="Gardinasse L.G."/>
            <person name="Nelson K."/>
            <person name="Ferreira B.R."/>
            <person name="Andrade T.G."/>
            <person name="Santos I.K.F.M."/>
        </authorList>
    </citation>
    <scope>NUCLEOTIDE SEQUENCE</scope>
    <source>
        <strain evidence="2">NSGR</strain>
        <tissue evidence="2">Salivary glands</tissue>
    </source>
</reference>
<protein>
    <submittedName>
        <fullName evidence="2">Putative conserved secreted protein</fullName>
    </submittedName>
</protein>
<keyword evidence="1" id="KW-0732">Signal</keyword>
<feature type="chain" id="PRO_5026262414" evidence="1">
    <location>
        <begin position="18"/>
        <end position="221"/>
    </location>
</feature>
<evidence type="ECO:0000256" key="1">
    <source>
        <dbReference type="SAM" id="SignalP"/>
    </source>
</evidence>
<dbReference type="EMBL" id="GIKN01003383">
    <property type="protein sequence ID" value="NIE45656.1"/>
    <property type="molecule type" value="Transcribed_RNA"/>
</dbReference>
<dbReference type="VEuPathDB" id="VectorBase:LOC119172378"/>
<name>A0A6G5A643_RHIMP</name>
<organism evidence="2">
    <name type="scientific">Rhipicephalus microplus</name>
    <name type="common">Cattle tick</name>
    <name type="synonym">Boophilus microplus</name>
    <dbReference type="NCBI Taxonomy" id="6941"/>
    <lineage>
        <taxon>Eukaryota</taxon>
        <taxon>Metazoa</taxon>
        <taxon>Ecdysozoa</taxon>
        <taxon>Arthropoda</taxon>
        <taxon>Chelicerata</taxon>
        <taxon>Arachnida</taxon>
        <taxon>Acari</taxon>
        <taxon>Parasitiformes</taxon>
        <taxon>Ixodida</taxon>
        <taxon>Ixodoidea</taxon>
        <taxon>Ixodidae</taxon>
        <taxon>Rhipicephalinae</taxon>
        <taxon>Rhipicephalus</taxon>
        <taxon>Boophilus</taxon>
    </lineage>
</organism>
<feature type="signal peptide" evidence="1">
    <location>
        <begin position="1"/>
        <end position="17"/>
    </location>
</feature>
<sequence length="221" mass="24961">MFTVIFVVALLIGPAHGLNRNDGVGALDNNANVEDANAYIDSVLEFELPKHMAKLDPLKARNFQPVNGHHLNGTNMRFVFFSVTGLRDIRRDGDCQLTRANEEHPTTLECNLATELRYDVVAELTYPNATLRKVKINGTFEGVRGPLTVTFERSLPAKVEFSPRYDAMWDSVSAGRKARPTWYAVMERELHLQMMNVFEYATKRVFAKAMLNAAKEVPFPE</sequence>
<dbReference type="AlphaFoldDB" id="A0A6G5A643"/>
<proteinExistence type="predicted"/>
<accession>A0A6G5A643</accession>
<dbReference type="OrthoDB" id="6485902at2759"/>